<keyword evidence="3" id="KW-1185">Reference proteome</keyword>
<proteinExistence type="predicted"/>
<dbReference type="EMBL" id="JARBHB010000003">
    <property type="protein sequence ID" value="KAJ8889386.1"/>
    <property type="molecule type" value="Genomic_DNA"/>
</dbReference>
<sequence>MRVALVSHLHYADMRRLRLQPVRCPVSSWSKMMPEPFQSPLWAGVSGRLPTALVFIRVAYFIVSGKGHHHVAGGCTPGTERHSYWSKQALQTSCRPSSQFPRSYHHRAVPRQIKEDKVQDLKTSPGKQQSVFENSKGDGEASVRASYAIAELIAKNCKCYGDSEFVKQCLVETAEIVCPEKVQNFRKISWSPNTTAQRVDDITRNLNEQLLVKAKSFVAFSIAVNESTDVSGEAHDVGSEFEGLPYHAEVRWLSCFNVLKRFWLIREIRLFLEMKGESVDQLCDDNWLQI</sequence>
<organism evidence="2 3">
    <name type="scientific">Dryococelus australis</name>
    <dbReference type="NCBI Taxonomy" id="614101"/>
    <lineage>
        <taxon>Eukaryota</taxon>
        <taxon>Metazoa</taxon>
        <taxon>Ecdysozoa</taxon>
        <taxon>Arthropoda</taxon>
        <taxon>Hexapoda</taxon>
        <taxon>Insecta</taxon>
        <taxon>Pterygota</taxon>
        <taxon>Neoptera</taxon>
        <taxon>Polyneoptera</taxon>
        <taxon>Phasmatodea</taxon>
        <taxon>Verophasmatodea</taxon>
        <taxon>Anareolatae</taxon>
        <taxon>Phasmatidae</taxon>
        <taxon>Eurycanthinae</taxon>
        <taxon>Dryococelus</taxon>
    </lineage>
</organism>
<gene>
    <name evidence="2" type="ORF">PR048_008885</name>
</gene>
<accession>A0ABQ9HZ60</accession>
<comment type="caution">
    <text evidence="2">The sequence shown here is derived from an EMBL/GenBank/DDBJ whole genome shotgun (WGS) entry which is preliminary data.</text>
</comment>
<feature type="region of interest" description="Disordered" evidence="1">
    <location>
        <begin position="115"/>
        <end position="135"/>
    </location>
</feature>
<dbReference type="PANTHER" id="PTHR45913:SF5">
    <property type="entry name" value="GENERAL TRANSCRIPTION FACTOR II-I REPEAT DOMAIN-CONTAINING PROTEIN 2A-LIKE PROTEIN"/>
    <property type="match status" value="1"/>
</dbReference>
<evidence type="ECO:0000256" key="1">
    <source>
        <dbReference type="SAM" id="MobiDB-lite"/>
    </source>
</evidence>
<feature type="compositionally biased region" description="Polar residues" evidence="1">
    <location>
        <begin position="121"/>
        <end position="133"/>
    </location>
</feature>
<protein>
    <submittedName>
        <fullName evidence="2">Uncharacterized protein</fullName>
    </submittedName>
</protein>
<dbReference type="PANTHER" id="PTHR45913">
    <property type="entry name" value="EPM2A-INTERACTING PROTEIN 1"/>
    <property type="match status" value="1"/>
</dbReference>
<evidence type="ECO:0000313" key="3">
    <source>
        <dbReference type="Proteomes" id="UP001159363"/>
    </source>
</evidence>
<evidence type="ECO:0000313" key="2">
    <source>
        <dbReference type="EMBL" id="KAJ8889386.1"/>
    </source>
</evidence>
<name>A0ABQ9HZ60_9NEOP</name>
<reference evidence="2 3" key="1">
    <citation type="submission" date="2023-02" db="EMBL/GenBank/DDBJ databases">
        <title>LHISI_Scaffold_Assembly.</title>
        <authorList>
            <person name="Stuart O.P."/>
            <person name="Cleave R."/>
            <person name="Magrath M.J.L."/>
            <person name="Mikheyev A.S."/>
        </authorList>
    </citation>
    <scope>NUCLEOTIDE SEQUENCE [LARGE SCALE GENOMIC DNA]</scope>
    <source>
        <strain evidence="2">Daus_M_001</strain>
        <tissue evidence="2">Leg muscle</tissue>
    </source>
</reference>
<dbReference type="Proteomes" id="UP001159363">
    <property type="component" value="Chromosome 3"/>
</dbReference>